<dbReference type="Proteomes" id="UP000663859">
    <property type="component" value="Unassembled WGS sequence"/>
</dbReference>
<reference evidence="1" key="1">
    <citation type="submission" date="2021-02" db="EMBL/GenBank/DDBJ databases">
        <authorList>
            <person name="Cremers G."/>
            <person name="Picone N."/>
        </authorList>
    </citation>
    <scope>NUCLEOTIDE SEQUENCE</scope>
    <source>
        <strain evidence="1">PQ17</strain>
    </source>
</reference>
<organism evidence="1 2">
    <name type="scientific">Candidatus Methylacidithermus pantelleriae</name>
    <dbReference type="NCBI Taxonomy" id="2744239"/>
    <lineage>
        <taxon>Bacteria</taxon>
        <taxon>Pseudomonadati</taxon>
        <taxon>Verrucomicrobiota</taxon>
        <taxon>Methylacidiphilae</taxon>
        <taxon>Methylacidiphilales</taxon>
        <taxon>Methylacidiphilaceae</taxon>
        <taxon>Candidatus Methylacidithermus</taxon>
    </lineage>
</organism>
<gene>
    <name evidence="1" type="ORF">MPNT_430002</name>
</gene>
<comment type="caution">
    <text evidence="1">The sequence shown here is derived from an EMBL/GenBank/DDBJ whole genome shotgun (WGS) entry which is preliminary data.</text>
</comment>
<evidence type="ECO:0000313" key="1">
    <source>
        <dbReference type="EMBL" id="CAF0701869.1"/>
    </source>
</evidence>
<name>A0A8J2BVA1_9BACT</name>
<accession>A0A8J2BVA1</accession>
<keyword evidence="2" id="KW-1185">Reference proteome</keyword>
<proteinExistence type="predicted"/>
<dbReference type="EMBL" id="CAJNOB010000038">
    <property type="protein sequence ID" value="CAF0701869.1"/>
    <property type="molecule type" value="Genomic_DNA"/>
</dbReference>
<protein>
    <submittedName>
        <fullName evidence="1">Uncharacterized protein</fullName>
    </submittedName>
</protein>
<evidence type="ECO:0000313" key="2">
    <source>
        <dbReference type="Proteomes" id="UP000663859"/>
    </source>
</evidence>
<dbReference type="AlphaFoldDB" id="A0A8J2BVA1"/>
<sequence>MNPSTIFSLFVLAFLIQVPGCFSHNEKSGTNQPSTQPSRGIWPSLPLLKQPKHCDITDQDRFILTYVDRPMHGPLNRMYHPPLTLNEAKRDFETYRNREQEGRLLNRRLVFVKHVDCSEITKMFSVTALGYDPGADPDIICCVEVKVEADYVTPEIPEIHEPSHRFHVPNFLHYLAGKNRMSQWIPIYGFDDTDQRIQIQ</sequence>